<dbReference type="GO" id="GO:0015074">
    <property type="term" value="P:DNA integration"/>
    <property type="evidence" value="ECO:0007669"/>
    <property type="project" value="UniProtKB-KW"/>
</dbReference>
<dbReference type="Pfam" id="PF00589">
    <property type="entry name" value="Phage_integrase"/>
    <property type="match status" value="1"/>
</dbReference>
<gene>
    <name evidence="8" type="primary">int</name>
    <name evidence="8" type="ORF">GCM10010964_43250</name>
</gene>
<keyword evidence="3 5" id="KW-0238">DNA-binding</keyword>
<name>A0A8J3EEB8_9PROT</name>
<evidence type="ECO:0000259" key="6">
    <source>
        <dbReference type="PROSITE" id="PS51898"/>
    </source>
</evidence>
<dbReference type="RefSeq" id="WP_229678202.1">
    <property type="nucleotide sequence ID" value="NZ_BMKS01000025.1"/>
</dbReference>
<keyword evidence="2" id="KW-0229">DNA integration</keyword>
<dbReference type="GO" id="GO:0006310">
    <property type="term" value="P:DNA recombination"/>
    <property type="evidence" value="ECO:0007669"/>
    <property type="project" value="UniProtKB-KW"/>
</dbReference>
<dbReference type="GO" id="GO:0003677">
    <property type="term" value="F:DNA binding"/>
    <property type="evidence" value="ECO:0007669"/>
    <property type="project" value="UniProtKB-UniRule"/>
</dbReference>
<protein>
    <submittedName>
        <fullName evidence="8">Integrase</fullName>
    </submittedName>
</protein>
<feature type="domain" description="Tyr recombinase" evidence="6">
    <location>
        <begin position="172"/>
        <end position="358"/>
    </location>
</feature>
<evidence type="ECO:0000256" key="5">
    <source>
        <dbReference type="PROSITE-ProRule" id="PRU01248"/>
    </source>
</evidence>
<dbReference type="InterPro" id="IPR013762">
    <property type="entry name" value="Integrase-like_cat_sf"/>
</dbReference>
<evidence type="ECO:0000259" key="7">
    <source>
        <dbReference type="PROSITE" id="PS51900"/>
    </source>
</evidence>
<comment type="similarity">
    <text evidence="1">Belongs to the 'phage' integrase family.</text>
</comment>
<feature type="domain" description="Core-binding (CB)" evidence="7">
    <location>
        <begin position="68"/>
        <end position="149"/>
    </location>
</feature>
<dbReference type="InterPro" id="IPR044068">
    <property type="entry name" value="CB"/>
</dbReference>
<dbReference type="Pfam" id="PF24624">
    <property type="entry name" value="Int_N"/>
    <property type="match status" value="1"/>
</dbReference>
<evidence type="ECO:0000256" key="1">
    <source>
        <dbReference type="ARBA" id="ARBA00008857"/>
    </source>
</evidence>
<dbReference type="EMBL" id="BMKS01000025">
    <property type="protein sequence ID" value="GGG51367.1"/>
    <property type="molecule type" value="Genomic_DNA"/>
</dbReference>
<dbReference type="Gene3D" id="1.10.150.130">
    <property type="match status" value="1"/>
</dbReference>
<dbReference type="PROSITE" id="PS51898">
    <property type="entry name" value="TYR_RECOMBINASE"/>
    <property type="match status" value="1"/>
</dbReference>
<sequence>MPSTARNLLLRNGVWYARIQINGRDVWRSLRTADEREARKRLKEVRRQAELERAGLTPPPPPPPEEIRLWEDAVVRWSQTHLPGKRDSTAKRYLTSLAKVEAHLKGRPLAGITQAVLNDYVAERLEDGVTPATVRRDLTAVSLVWRAAKRAGWVRGENPALAELEEIKELREPIRPVRLRDLALLLRRCPPAFAALIRFLARTGCRQEEGASLEWQDVDLARGTVTFARTKTRSPRVIRLSPRTVAMLRALPRHPRLTYVFWHPGGKHGPDRFRNVASNFRELVTRGLRSGATGAEGDGFRRCGPAAFRPFRCHDLRHTWGIRALQRGMPIFDVSRHLGHATVQTTEGYVRWLRQAPG</sequence>
<keyword evidence="4" id="KW-0233">DNA recombination</keyword>
<accession>A0A8J3EEB8</accession>
<organism evidence="8 9">
    <name type="scientific">Caldovatus sediminis</name>
    <dbReference type="NCBI Taxonomy" id="2041189"/>
    <lineage>
        <taxon>Bacteria</taxon>
        <taxon>Pseudomonadati</taxon>
        <taxon>Pseudomonadota</taxon>
        <taxon>Alphaproteobacteria</taxon>
        <taxon>Acetobacterales</taxon>
        <taxon>Roseomonadaceae</taxon>
        <taxon>Caldovatus</taxon>
    </lineage>
</organism>
<keyword evidence="9" id="KW-1185">Reference proteome</keyword>
<dbReference type="SUPFAM" id="SSF56349">
    <property type="entry name" value="DNA breaking-rejoining enzymes"/>
    <property type="match status" value="1"/>
</dbReference>
<dbReference type="PANTHER" id="PTHR30349">
    <property type="entry name" value="PHAGE INTEGRASE-RELATED"/>
    <property type="match status" value="1"/>
</dbReference>
<evidence type="ECO:0000256" key="4">
    <source>
        <dbReference type="ARBA" id="ARBA00023172"/>
    </source>
</evidence>
<dbReference type="AlphaFoldDB" id="A0A8J3EEB8"/>
<reference evidence="8 9" key="1">
    <citation type="journal article" date="2014" name="Int. J. Syst. Evol. Microbiol.">
        <title>Complete genome sequence of Corynebacterium casei LMG S-19264T (=DSM 44701T), isolated from a smear-ripened cheese.</title>
        <authorList>
            <consortium name="US DOE Joint Genome Institute (JGI-PGF)"/>
            <person name="Walter F."/>
            <person name="Albersmeier A."/>
            <person name="Kalinowski J."/>
            <person name="Ruckert C."/>
        </authorList>
    </citation>
    <scope>NUCLEOTIDE SEQUENCE [LARGE SCALE GENOMIC DNA]</scope>
    <source>
        <strain evidence="8 9">CGMCC 1.16330</strain>
    </source>
</reference>
<evidence type="ECO:0000313" key="8">
    <source>
        <dbReference type="EMBL" id="GGG51367.1"/>
    </source>
</evidence>
<comment type="caution">
    <text evidence="8">The sequence shown here is derived from an EMBL/GenBank/DDBJ whole genome shotgun (WGS) entry which is preliminary data.</text>
</comment>
<dbReference type="InterPro" id="IPR011010">
    <property type="entry name" value="DNA_brk_join_enz"/>
</dbReference>
<dbReference type="Gene3D" id="1.10.443.10">
    <property type="entry name" value="Intergrase catalytic core"/>
    <property type="match status" value="1"/>
</dbReference>
<proteinExistence type="inferred from homology"/>
<dbReference type="InterPro" id="IPR057084">
    <property type="entry name" value="Int_N"/>
</dbReference>
<dbReference type="PANTHER" id="PTHR30349:SF64">
    <property type="entry name" value="PROPHAGE INTEGRASE INTD-RELATED"/>
    <property type="match status" value="1"/>
</dbReference>
<evidence type="ECO:0000313" key="9">
    <source>
        <dbReference type="Proteomes" id="UP000597507"/>
    </source>
</evidence>
<dbReference type="InterPro" id="IPR010998">
    <property type="entry name" value="Integrase_recombinase_N"/>
</dbReference>
<dbReference type="CDD" id="cd00796">
    <property type="entry name" value="INT_Rci_Hp1_C"/>
    <property type="match status" value="1"/>
</dbReference>
<dbReference type="Proteomes" id="UP000597507">
    <property type="component" value="Unassembled WGS sequence"/>
</dbReference>
<dbReference type="InterPro" id="IPR002104">
    <property type="entry name" value="Integrase_catalytic"/>
</dbReference>
<evidence type="ECO:0000256" key="3">
    <source>
        <dbReference type="ARBA" id="ARBA00023125"/>
    </source>
</evidence>
<evidence type="ECO:0000256" key="2">
    <source>
        <dbReference type="ARBA" id="ARBA00022908"/>
    </source>
</evidence>
<dbReference type="PROSITE" id="PS51900">
    <property type="entry name" value="CB"/>
    <property type="match status" value="1"/>
</dbReference>
<dbReference type="InterPro" id="IPR050090">
    <property type="entry name" value="Tyrosine_recombinase_XerCD"/>
</dbReference>